<keyword evidence="6" id="KW-1133">Transmembrane helix</keyword>
<dbReference type="RefSeq" id="WP_002703850.1">
    <property type="nucleotide sequence ID" value="NZ_AAWS01000058.1"/>
</dbReference>
<dbReference type="InterPro" id="IPR006091">
    <property type="entry name" value="Acyl-CoA_Oxase/DH_mid-dom"/>
</dbReference>
<dbReference type="AlphaFoldDB" id="A1ZXF8"/>
<dbReference type="InterPro" id="IPR009075">
    <property type="entry name" value="AcylCo_DH/oxidase_C"/>
</dbReference>
<evidence type="ECO:0000256" key="2">
    <source>
        <dbReference type="ARBA" id="ARBA00009347"/>
    </source>
</evidence>
<feature type="domain" description="Acetyl-CoA dehydrogenase-like C-terminal" evidence="10">
    <location>
        <begin position="469"/>
        <end position="594"/>
    </location>
</feature>
<feature type="transmembrane region" description="Helical" evidence="6">
    <location>
        <begin position="517"/>
        <end position="539"/>
    </location>
</feature>
<dbReference type="EMBL" id="AAWS01000058">
    <property type="protein sequence ID" value="EAY24926.1"/>
    <property type="molecule type" value="Genomic_DNA"/>
</dbReference>
<dbReference type="InterPro" id="IPR013786">
    <property type="entry name" value="AcylCoA_DH/ox_N"/>
</dbReference>
<evidence type="ECO:0000313" key="12">
    <source>
        <dbReference type="Proteomes" id="UP000004095"/>
    </source>
</evidence>
<organism evidence="11 12">
    <name type="scientific">Microscilla marina ATCC 23134</name>
    <dbReference type="NCBI Taxonomy" id="313606"/>
    <lineage>
        <taxon>Bacteria</taxon>
        <taxon>Pseudomonadati</taxon>
        <taxon>Bacteroidota</taxon>
        <taxon>Cytophagia</taxon>
        <taxon>Cytophagales</taxon>
        <taxon>Microscillaceae</taxon>
        <taxon>Microscilla</taxon>
    </lineage>
</organism>
<dbReference type="InterPro" id="IPR036250">
    <property type="entry name" value="AcylCo_DH-like_C"/>
</dbReference>
<evidence type="ECO:0000259" key="10">
    <source>
        <dbReference type="Pfam" id="PF12806"/>
    </source>
</evidence>
<feature type="domain" description="Acyl-CoA dehydrogenase/oxidase C-terminal" evidence="7">
    <location>
        <begin position="393"/>
        <end position="453"/>
    </location>
</feature>
<dbReference type="Pfam" id="PF02770">
    <property type="entry name" value="Acyl-CoA_dh_M"/>
    <property type="match status" value="1"/>
</dbReference>
<reference evidence="11 12" key="1">
    <citation type="submission" date="2007-01" db="EMBL/GenBank/DDBJ databases">
        <authorList>
            <person name="Haygood M."/>
            <person name="Podell S."/>
            <person name="Anderson C."/>
            <person name="Hopkinson B."/>
            <person name="Roe K."/>
            <person name="Barbeau K."/>
            <person name="Gaasterland T."/>
            <person name="Ferriera S."/>
            <person name="Johnson J."/>
            <person name="Kravitz S."/>
            <person name="Beeson K."/>
            <person name="Sutton G."/>
            <person name="Rogers Y.-H."/>
            <person name="Friedman R."/>
            <person name="Frazier M."/>
            <person name="Venter J.C."/>
        </authorList>
    </citation>
    <scope>NUCLEOTIDE SEQUENCE [LARGE SCALE GENOMIC DNA]</scope>
    <source>
        <strain evidence="11 12">ATCC 23134</strain>
    </source>
</reference>
<comment type="caution">
    <text evidence="11">The sequence shown here is derived from an EMBL/GenBank/DDBJ whole genome shotgun (WGS) entry which is preliminary data.</text>
</comment>
<dbReference type="PANTHER" id="PTHR42803">
    <property type="entry name" value="ACYL-COA DEHYDROGENASE"/>
    <property type="match status" value="1"/>
</dbReference>
<evidence type="ECO:0000256" key="5">
    <source>
        <dbReference type="RuleBase" id="RU362125"/>
    </source>
</evidence>
<evidence type="ECO:0000256" key="4">
    <source>
        <dbReference type="ARBA" id="ARBA00022827"/>
    </source>
</evidence>
<keyword evidence="3 5" id="KW-0285">Flavoprotein</keyword>
<accession>A1ZXF8</accession>
<keyword evidence="5" id="KW-0560">Oxidoreductase</keyword>
<proteinExistence type="inferred from homology"/>
<dbReference type="InterPro" id="IPR025878">
    <property type="entry name" value="Acyl-CoA_dh-like_C_dom"/>
</dbReference>
<sequence>MAKKYISIENLKFLLNEVFNIEEVLESPYYAETDTEAVNMILDAAVDISDRHLFPFYTEIDRADHTFEDGKVTIHPEIIKYIKAMGEAGFIGGSFSFEHGGQQLPQMVTAASGAIMSAANNGVVMFTGLTAGSAHLIASFGSKELKEKYTGKMLSSEWQGTMALTEPQAGSSLSDIVSSATPTDQGHYKLKGQKIFISSGDYEGTENVVHLMLARIDGAPLGTKGISLFVVPKLREDENGNLIDNDVTTAGVYHKMGQKSTPAVHYIAGDNDNCHGWLVGEPNKGLSYMFQMMNEARLGVGLMGAAIASAAYYASLEYANERPQGRKISEQSAKDKPQTFIINHADVKRMLLFQKSVVEGGLSLIFECSRYADLEMTTEDETARKRYKGLLDLLTPVAKTFPAEYGIKSVSEGMQCLGGFGYTTDFPLEQHYRDIRITSIYEGTTGIQSLDLLARKIMGTGGKSLMLLAEEVKKVTDEASTYDDLKKYVTALQEKLQDLQKVTQQLGGMAMQGKMELALADATLYMEFFSLIVISWQWLKQATVAKKAMVTGNPEGEKLKFYESKIHTMRYFFSYELPKTLGLMTRLMDKDDTLTVEVEKELIV</sequence>
<feature type="domain" description="Acyl-CoA dehydrogenase/oxidase N-terminal" evidence="9">
    <location>
        <begin position="35"/>
        <end position="157"/>
    </location>
</feature>
<evidence type="ECO:0000259" key="9">
    <source>
        <dbReference type="Pfam" id="PF02771"/>
    </source>
</evidence>
<keyword evidence="12" id="KW-1185">Reference proteome</keyword>
<dbReference type="InterPro" id="IPR037069">
    <property type="entry name" value="AcylCoA_DH/ox_N_sf"/>
</dbReference>
<evidence type="ECO:0000259" key="8">
    <source>
        <dbReference type="Pfam" id="PF02770"/>
    </source>
</evidence>
<dbReference type="Pfam" id="PF02771">
    <property type="entry name" value="Acyl-CoA_dh_N"/>
    <property type="match status" value="1"/>
</dbReference>
<evidence type="ECO:0000256" key="1">
    <source>
        <dbReference type="ARBA" id="ARBA00001974"/>
    </source>
</evidence>
<evidence type="ECO:0000313" key="11">
    <source>
        <dbReference type="EMBL" id="EAY24926.1"/>
    </source>
</evidence>
<dbReference type="GO" id="GO:0050660">
    <property type="term" value="F:flavin adenine dinucleotide binding"/>
    <property type="evidence" value="ECO:0007669"/>
    <property type="project" value="InterPro"/>
</dbReference>
<keyword evidence="4 5" id="KW-0274">FAD</keyword>
<evidence type="ECO:0000259" key="7">
    <source>
        <dbReference type="Pfam" id="PF00441"/>
    </source>
</evidence>
<keyword evidence="6" id="KW-0472">Membrane</keyword>
<dbReference type="SUPFAM" id="SSF56645">
    <property type="entry name" value="Acyl-CoA dehydrogenase NM domain-like"/>
    <property type="match status" value="1"/>
</dbReference>
<dbReference type="PANTHER" id="PTHR42803:SF3">
    <property type="entry name" value="ACYL-COA DEHYDROGENASE-RELATED"/>
    <property type="match status" value="1"/>
</dbReference>
<protein>
    <submittedName>
        <fullName evidence="11">Acyl-CoA dehydrogenase, C-terminal:Acyl-CoA dehydrogenase, central region</fullName>
    </submittedName>
</protein>
<dbReference type="InterPro" id="IPR009100">
    <property type="entry name" value="AcylCoA_DH/oxidase_NM_dom_sf"/>
</dbReference>
<comment type="similarity">
    <text evidence="2 5">Belongs to the acyl-CoA dehydrogenase family.</text>
</comment>
<dbReference type="Gene3D" id="2.40.110.10">
    <property type="entry name" value="Butyryl-CoA Dehydrogenase, subunit A, domain 2"/>
    <property type="match status" value="1"/>
</dbReference>
<dbReference type="SUPFAM" id="SSF47203">
    <property type="entry name" value="Acyl-CoA dehydrogenase C-terminal domain-like"/>
    <property type="match status" value="1"/>
</dbReference>
<dbReference type="Pfam" id="PF00441">
    <property type="entry name" value="Acyl-CoA_dh_1"/>
    <property type="match status" value="1"/>
</dbReference>
<dbReference type="OrthoDB" id="9764422at2"/>
<dbReference type="eggNOG" id="COG1960">
    <property type="taxonomic scope" value="Bacteria"/>
</dbReference>
<evidence type="ECO:0000256" key="6">
    <source>
        <dbReference type="SAM" id="Phobius"/>
    </source>
</evidence>
<dbReference type="GO" id="GO:0016627">
    <property type="term" value="F:oxidoreductase activity, acting on the CH-CH group of donors"/>
    <property type="evidence" value="ECO:0007669"/>
    <property type="project" value="InterPro"/>
</dbReference>
<feature type="domain" description="Acyl-CoA oxidase/dehydrogenase middle" evidence="8">
    <location>
        <begin position="162"/>
        <end position="262"/>
    </location>
</feature>
<evidence type="ECO:0000256" key="3">
    <source>
        <dbReference type="ARBA" id="ARBA00022630"/>
    </source>
</evidence>
<dbReference type="InterPro" id="IPR046373">
    <property type="entry name" value="Acyl-CoA_Oxase/DH_mid-dom_sf"/>
</dbReference>
<dbReference type="Gene3D" id="1.20.140.10">
    <property type="entry name" value="Butyryl-CoA Dehydrogenase, subunit A, domain 3"/>
    <property type="match status" value="1"/>
</dbReference>
<comment type="cofactor">
    <cofactor evidence="1 5">
        <name>FAD</name>
        <dbReference type="ChEBI" id="CHEBI:57692"/>
    </cofactor>
</comment>
<dbReference type="Pfam" id="PF12806">
    <property type="entry name" value="Acyl-CoA_dh_C"/>
    <property type="match status" value="1"/>
</dbReference>
<keyword evidence="6" id="KW-0812">Transmembrane</keyword>
<gene>
    <name evidence="11" type="ORF">M23134_04965</name>
</gene>
<dbReference type="Proteomes" id="UP000004095">
    <property type="component" value="Unassembled WGS sequence"/>
</dbReference>
<dbReference type="InterPro" id="IPR052166">
    <property type="entry name" value="Diverse_Acyl-CoA_DH"/>
</dbReference>
<name>A1ZXF8_MICM2</name>
<dbReference type="Gene3D" id="1.10.540.10">
    <property type="entry name" value="Acyl-CoA dehydrogenase/oxidase, N-terminal domain"/>
    <property type="match status" value="1"/>
</dbReference>